<dbReference type="PANTHER" id="PTHR22854">
    <property type="entry name" value="TRYPTOPHAN BIOSYNTHESIS PROTEIN"/>
    <property type="match status" value="1"/>
</dbReference>
<evidence type="ECO:0000256" key="5">
    <source>
        <dbReference type="ARBA" id="ARBA00022793"/>
    </source>
</evidence>
<dbReference type="InterPro" id="IPR045186">
    <property type="entry name" value="Indole-3-glycerol_P_synth"/>
</dbReference>
<name>G9QQQ8_9BACI</name>
<dbReference type="UniPathway" id="UPA00035">
    <property type="reaction ID" value="UER00043"/>
</dbReference>
<dbReference type="NCBIfam" id="NF001371">
    <property type="entry name" value="PRK00278.1-3"/>
    <property type="match status" value="1"/>
</dbReference>
<evidence type="ECO:0000256" key="9">
    <source>
        <dbReference type="HAMAP-Rule" id="MF_00134"/>
    </source>
</evidence>
<dbReference type="InterPro" id="IPR013798">
    <property type="entry name" value="Indole-3-glycerol_P_synth_dom"/>
</dbReference>
<dbReference type="EC" id="4.1.1.48" evidence="9"/>
<proteinExistence type="inferred from homology"/>
<organism evidence="11 12">
    <name type="scientific">Bacillus smithii 7_3_47FAA</name>
    <dbReference type="NCBI Taxonomy" id="665952"/>
    <lineage>
        <taxon>Bacteria</taxon>
        <taxon>Bacillati</taxon>
        <taxon>Bacillota</taxon>
        <taxon>Bacilli</taxon>
        <taxon>Bacillales</taxon>
        <taxon>Bacillaceae</taxon>
        <taxon>Bacillus</taxon>
    </lineage>
</organism>
<dbReference type="HAMAP" id="MF_00134_B">
    <property type="entry name" value="IGPS_B"/>
    <property type="match status" value="1"/>
</dbReference>
<comment type="catalytic activity">
    <reaction evidence="1 9">
        <text>1-(2-carboxyphenylamino)-1-deoxy-D-ribulose 5-phosphate + H(+) = (1S,2R)-1-C-(indol-3-yl)glycerol 3-phosphate + CO2 + H2O</text>
        <dbReference type="Rhea" id="RHEA:23476"/>
        <dbReference type="ChEBI" id="CHEBI:15377"/>
        <dbReference type="ChEBI" id="CHEBI:15378"/>
        <dbReference type="ChEBI" id="CHEBI:16526"/>
        <dbReference type="ChEBI" id="CHEBI:58613"/>
        <dbReference type="ChEBI" id="CHEBI:58866"/>
        <dbReference type="EC" id="4.1.1.48"/>
    </reaction>
</comment>
<dbReference type="Pfam" id="PF00218">
    <property type="entry name" value="IGPS"/>
    <property type="match status" value="1"/>
</dbReference>
<dbReference type="InterPro" id="IPR001468">
    <property type="entry name" value="Indole-3-GlycerolPSynthase_CS"/>
</dbReference>
<dbReference type="CDD" id="cd00331">
    <property type="entry name" value="IGPS"/>
    <property type="match status" value="1"/>
</dbReference>
<dbReference type="NCBIfam" id="NF001377">
    <property type="entry name" value="PRK00278.2-4"/>
    <property type="match status" value="1"/>
</dbReference>
<evidence type="ECO:0000256" key="1">
    <source>
        <dbReference type="ARBA" id="ARBA00001633"/>
    </source>
</evidence>
<evidence type="ECO:0000313" key="11">
    <source>
        <dbReference type="EMBL" id="EHL72377.1"/>
    </source>
</evidence>
<comment type="similarity">
    <text evidence="3 9">Belongs to the TrpC family.</text>
</comment>
<keyword evidence="8 9" id="KW-0456">Lyase</keyword>
<dbReference type="Gene3D" id="3.20.20.70">
    <property type="entry name" value="Aldolase class I"/>
    <property type="match status" value="1"/>
</dbReference>
<keyword evidence="5 9" id="KW-0210">Decarboxylase</keyword>
<dbReference type="EMBL" id="ACWF01000170">
    <property type="protein sequence ID" value="EHL72377.1"/>
    <property type="molecule type" value="Genomic_DNA"/>
</dbReference>
<keyword evidence="4 9" id="KW-0028">Amino-acid biosynthesis</keyword>
<dbReference type="GO" id="GO:0000162">
    <property type="term" value="P:L-tryptophan biosynthetic process"/>
    <property type="evidence" value="ECO:0007669"/>
    <property type="project" value="UniProtKB-UniRule"/>
</dbReference>
<sequence>MSGTILDRILEKKKDEVRKLKEQFDAGNESKFQKIPFYDSFIHADKMNIIAEVKRASPSKGNINLDVNPAKQAKHYEASGANAISVLTDEPFFKGTLADLKAVRDVVGLPILCKDFIIDPIQIDAAKQAGANVILLIAAALDDEKLKSLYEYAYRQDLEVLLEVHNEEEMERALVLNPSVIGVNNRNLKTFEVDLGVTERLLSRFGKNHDRIFISESGIKTAKDVERVQKAGAKAILVGETLMLADDIQLTMNQLKVRLR</sequence>
<dbReference type="GO" id="GO:0004640">
    <property type="term" value="F:phosphoribosylanthranilate isomerase activity"/>
    <property type="evidence" value="ECO:0007669"/>
    <property type="project" value="TreeGrafter"/>
</dbReference>
<dbReference type="InterPro" id="IPR013785">
    <property type="entry name" value="Aldolase_TIM"/>
</dbReference>
<gene>
    <name evidence="9" type="primary">trpC</name>
    <name evidence="11" type="ORF">HMPREF1015_02331</name>
</gene>
<evidence type="ECO:0000256" key="6">
    <source>
        <dbReference type="ARBA" id="ARBA00022822"/>
    </source>
</evidence>
<evidence type="ECO:0000256" key="3">
    <source>
        <dbReference type="ARBA" id="ARBA00008737"/>
    </source>
</evidence>
<evidence type="ECO:0000313" key="12">
    <source>
        <dbReference type="Proteomes" id="UP000011747"/>
    </source>
</evidence>
<keyword evidence="12" id="KW-1185">Reference proteome</keyword>
<dbReference type="PROSITE" id="PS00614">
    <property type="entry name" value="IGPS"/>
    <property type="match status" value="1"/>
</dbReference>
<comment type="pathway">
    <text evidence="2 9">Amino-acid biosynthesis; L-tryptophan biosynthesis; L-tryptophan from chorismate: step 4/5.</text>
</comment>
<reference evidence="11 12" key="1">
    <citation type="submission" date="2011-09" db="EMBL/GenBank/DDBJ databases">
        <title>The Genome Sequence of Bacillus smithii 7_3_47FAA.</title>
        <authorList>
            <consortium name="The Broad Institute Genome Sequencing Platform"/>
            <person name="Earl A."/>
            <person name="Ward D."/>
            <person name="Feldgarden M."/>
            <person name="Gevers D."/>
            <person name="Daigneault M."/>
            <person name="Strauss J."/>
            <person name="Allen-Vercoe E."/>
            <person name="Young S.K."/>
            <person name="Zeng Q."/>
            <person name="Gargeya S."/>
            <person name="Fitzgerald M."/>
            <person name="Haas B."/>
            <person name="Abouelleil A."/>
            <person name="Alvarado L."/>
            <person name="Arachchi H.M."/>
            <person name="Berlin A."/>
            <person name="Brown A."/>
            <person name="Chapman S.B."/>
            <person name="Chen Z."/>
            <person name="Dunbar C."/>
            <person name="Freedman E."/>
            <person name="Gearin G."/>
            <person name="Goldberg J."/>
            <person name="Griggs A."/>
            <person name="Gujja S."/>
            <person name="Heiman D."/>
            <person name="Howarth C."/>
            <person name="Larson L."/>
            <person name="Lui A."/>
            <person name="MacDonald P.J.P."/>
            <person name="Montmayeur A."/>
            <person name="Murphy C."/>
            <person name="Neiman D."/>
            <person name="Pearson M."/>
            <person name="Priest M."/>
            <person name="Roberts A."/>
            <person name="Saif S."/>
            <person name="Shea T."/>
            <person name="Shenoy N."/>
            <person name="Sisk P."/>
            <person name="Stolte C."/>
            <person name="Sykes S."/>
            <person name="Wortman J."/>
            <person name="Nusbaum C."/>
            <person name="Birren B."/>
        </authorList>
    </citation>
    <scope>NUCLEOTIDE SEQUENCE [LARGE SCALE GENOMIC DNA]</scope>
    <source>
        <strain evidence="11 12">7_3_47FAA</strain>
    </source>
</reference>
<dbReference type="AlphaFoldDB" id="G9QQQ8"/>
<dbReference type="Proteomes" id="UP000011747">
    <property type="component" value="Unassembled WGS sequence"/>
</dbReference>
<keyword evidence="6 9" id="KW-0822">Tryptophan biosynthesis</keyword>
<dbReference type="FunFam" id="3.20.20.70:FF:000024">
    <property type="entry name" value="Indole-3-glycerol phosphate synthase"/>
    <property type="match status" value="1"/>
</dbReference>
<evidence type="ECO:0000256" key="7">
    <source>
        <dbReference type="ARBA" id="ARBA00023141"/>
    </source>
</evidence>
<dbReference type="SUPFAM" id="SSF51366">
    <property type="entry name" value="Ribulose-phoshate binding barrel"/>
    <property type="match status" value="1"/>
</dbReference>
<evidence type="ECO:0000256" key="4">
    <source>
        <dbReference type="ARBA" id="ARBA00022605"/>
    </source>
</evidence>
<feature type="domain" description="Indole-3-glycerol phosphate synthase" evidence="10">
    <location>
        <begin position="6"/>
        <end position="255"/>
    </location>
</feature>
<evidence type="ECO:0000256" key="2">
    <source>
        <dbReference type="ARBA" id="ARBA00004696"/>
    </source>
</evidence>
<keyword evidence="7 9" id="KW-0057">Aromatic amino acid biosynthesis</keyword>
<dbReference type="InterPro" id="IPR011060">
    <property type="entry name" value="RibuloseP-bd_barrel"/>
</dbReference>
<evidence type="ECO:0000256" key="8">
    <source>
        <dbReference type="ARBA" id="ARBA00023239"/>
    </source>
</evidence>
<evidence type="ECO:0000259" key="10">
    <source>
        <dbReference type="Pfam" id="PF00218"/>
    </source>
</evidence>
<protein>
    <recommendedName>
        <fullName evidence="9">Indole-3-glycerol phosphate synthase</fullName>
        <shortName evidence="9">IGPS</shortName>
        <ecNumber evidence="9">4.1.1.48</ecNumber>
    </recommendedName>
</protein>
<accession>G9QQQ8</accession>
<dbReference type="RefSeq" id="WP_004439833.1">
    <property type="nucleotide sequence ID" value="NZ_JH414765.1"/>
</dbReference>
<dbReference type="PANTHER" id="PTHR22854:SF2">
    <property type="entry name" value="INDOLE-3-GLYCEROL-PHOSPHATE SYNTHASE"/>
    <property type="match status" value="1"/>
</dbReference>
<dbReference type="PATRIC" id="fig|665952.3.peg.3570"/>
<dbReference type="HOGENOM" id="CLU_034247_2_1_9"/>
<dbReference type="GO" id="GO:0004425">
    <property type="term" value="F:indole-3-glycerol-phosphate synthase activity"/>
    <property type="evidence" value="ECO:0007669"/>
    <property type="project" value="UniProtKB-UniRule"/>
</dbReference>
<comment type="caution">
    <text evidence="11">The sequence shown here is derived from an EMBL/GenBank/DDBJ whole genome shotgun (WGS) entry which is preliminary data.</text>
</comment>